<dbReference type="Proteomes" id="UP000006633">
    <property type="component" value="Chromosome"/>
</dbReference>
<sequence>MKAARISLAAGGHFAVLFAVYLVTGPLRATYLDGAVGARTGALAEAAAFLIASLVTVSVVMPRISHLWPPPEALAVGIGALALFVICDIAVAVSLCGVPAARHLARFGTVPGAIQATALAFYTCAPLAWWWDGPRVENSAPRTLR</sequence>
<gene>
    <name evidence="2" type="ordered locus">Snov_1140</name>
</gene>
<keyword evidence="3" id="KW-1185">Reference proteome</keyword>
<proteinExistence type="predicted"/>
<dbReference type="STRING" id="639283.Snov_1140"/>
<dbReference type="HOGENOM" id="CLU_1785708_0_0_5"/>
<dbReference type="eggNOG" id="ENOG502ZXXE">
    <property type="taxonomic scope" value="Bacteria"/>
</dbReference>
<keyword evidence="1" id="KW-1133">Transmembrane helix</keyword>
<evidence type="ECO:0000256" key="1">
    <source>
        <dbReference type="SAM" id="Phobius"/>
    </source>
</evidence>
<feature type="transmembrane region" description="Helical" evidence="1">
    <location>
        <begin position="6"/>
        <end position="24"/>
    </location>
</feature>
<dbReference type="AlphaFoldDB" id="D7A7L1"/>
<reference evidence="2 3" key="1">
    <citation type="journal article" date="2012" name="Stand. Genomic Sci.">
        <title>Complete genome sequence of the facultatively chemolithoautotrophic and methylotrophic alpha Proteobacterium Starkeya novella type strain (ATCC 8093(T)).</title>
        <authorList>
            <person name="Kappler U."/>
            <person name="Davenport K."/>
            <person name="Beatson S."/>
            <person name="Lucas S."/>
            <person name="Lapidus A."/>
            <person name="Copeland A."/>
            <person name="Berry K.W."/>
            <person name="Glavina Del Rio T."/>
            <person name="Hammon N."/>
            <person name="Dalin E."/>
            <person name="Tice H."/>
            <person name="Pitluck S."/>
            <person name="Richardson P."/>
            <person name="Bruce D."/>
            <person name="Goodwin L.A."/>
            <person name="Han C."/>
            <person name="Tapia R."/>
            <person name="Detter J.C."/>
            <person name="Chang Y.J."/>
            <person name="Jeffries C.D."/>
            <person name="Land M."/>
            <person name="Hauser L."/>
            <person name="Kyrpides N.C."/>
            <person name="Goker M."/>
            <person name="Ivanova N."/>
            <person name="Klenk H.P."/>
            <person name="Woyke T."/>
        </authorList>
    </citation>
    <scope>NUCLEOTIDE SEQUENCE [LARGE SCALE GENOMIC DNA]</scope>
    <source>
        <strain evidence="3">ATCC 8093 / DSM 506 / JCM 20403 / CCM 1077 / IAM 12100 / NBRC 12443 / NCIMB 10456</strain>
    </source>
</reference>
<evidence type="ECO:0000313" key="3">
    <source>
        <dbReference type="Proteomes" id="UP000006633"/>
    </source>
</evidence>
<keyword evidence="1" id="KW-0812">Transmembrane</keyword>
<dbReference type="EMBL" id="CP002026">
    <property type="protein sequence ID" value="ADH88459.1"/>
    <property type="molecule type" value="Genomic_DNA"/>
</dbReference>
<dbReference type="RefSeq" id="WP_013165964.1">
    <property type="nucleotide sequence ID" value="NC_014217.1"/>
</dbReference>
<feature type="transmembrane region" description="Helical" evidence="1">
    <location>
        <begin position="73"/>
        <end position="98"/>
    </location>
</feature>
<feature type="transmembrane region" description="Helical" evidence="1">
    <location>
        <begin position="110"/>
        <end position="131"/>
    </location>
</feature>
<name>D7A7L1_ANCN5</name>
<feature type="transmembrane region" description="Helical" evidence="1">
    <location>
        <begin position="36"/>
        <end position="61"/>
    </location>
</feature>
<evidence type="ECO:0000313" key="2">
    <source>
        <dbReference type="EMBL" id="ADH88459.1"/>
    </source>
</evidence>
<dbReference type="OrthoDB" id="8482254at2"/>
<dbReference type="KEGG" id="sno:Snov_1140"/>
<organism evidence="2 3">
    <name type="scientific">Ancylobacter novellus (strain ATCC 8093 / DSM 506 / JCM 20403 / CCM 1077 / IAM 12100 / NBRC 12443 / NCIMB 10456)</name>
    <name type="common">Starkeya novella</name>
    <dbReference type="NCBI Taxonomy" id="639283"/>
    <lineage>
        <taxon>Bacteria</taxon>
        <taxon>Pseudomonadati</taxon>
        <taxon>Pseudomonadota</taxon>
        <taxon>Alphaproteobacteria</taxon>
        <taxon>Hyphomicrobiales</taxon>
        <taxon>Xanthobacteraceae</taxon>
        <taxon>Ancylobacter</taxon>
    </lineage>
</organism>
<keyword evidence="1" id="KW-0472">Membrane</keyword>
<protein>
    <submittedName>
        <fullName evidence="2">Uncharacterized protein</fullName>
    </submittedName>
</protein>
<accession>D7A7L1</accession>